<protein>
    <recommendedName>
        <fullName evidence="4">GPI anchored protein</fullName>
    </recommendedName>
</protein>
<dbReference type="AlphaFoldDB" id="A0A5N7BPK7"/>
<keyword evidence="1" id="KW-0732">Signal</keyword>
<sequence length="190" mass="19719">MRIAQLLALSGLMLMSNVAIGAELEHEDVPDRCWRYCGQVVGIAHKCDHMYDNDAAEMRCICDWRQAPSLVPLCEACIAQYRSEDNKAHDILTSCSFSAIGYNPTAAVPTVSSTGTSATDAIVTTTATATPAGISDSTNSGSSANSDGNLASNTNSATSALNTENAASSYSSSKAASLAAVVGLGFLAWL</sequence>
<reference evidence="2 3" key="1">
    <citation type="submission" date="2019-04" db="EMBL/GenBank/DDBJ databases">
        <title>Friends and foes A comparative genomics studyof 23 Aspergillus species from section Flavi.</title>
        <authorList>
            <consortium name="DOE Joint Genome Institute"/>
            <person name="Kjaerbolling I."/>
            <person name="Vesth T."/>
            <person name="Frisvad J.C."/>
            <person name="Nybo J.L."/>
            <person name="Theobald S."/>
            <person name="Kildgaard S."/>
            <person name="Isbrandt T."/>
            <person name="Kuo A."/>
            <person name="Sato A."/>
            <person name="Lyhne E.K."/>
            <person name="Kogle M.E."/>
            <person name="Wiebenga A."/>
            <person name="Kun R.S."/>
            <person name="Lubbers R.J."/>
            <person name="Makela M.R."/>
            <person name="Barry K."/>
            <person name="Chovatia M."/>
            <person name="Clum A."/>
            <person name="Daum C."/>
            <person name="Haridas S."/>
            <person name="He G."/>
            <person name="LaButti K."/>
            <person name="Lipzen A."/>
            <person name="Mondo S."/>
            <person name="Riley R."/>
            <person name="Salamov A."/>
            <person name="Simmons B.A."/>
            <person name="Magnuson J.K."/>
            <person name="Henrissat B."/>
            <person name="Mortensen U.H."/>
            <person name="Larsen T.O."/>
            <person name="Devries R.P."/>
            <person name="Grigoriev I.V."/>
            <person name="Machida M."/>
            <person name="Baker S.E."/>
            <person name="Andersen M.R."/>
        </authorList>
    </citation>
    <scope>NUCLEOTIDE SEQUENCE [LARGE SCALE GENOMIC DNA]</scope>
    <source>
        <strain evidence="2 3">IBT 29228</strain>
    </source>
</reference>
<dbReference type="EMBL" id="ML736153">
    <property type="protein sequence ID" value="KAE8383776.1"/>
    <property type="molecule type" value="Genomic_DNA"/>
</dbReference>
<evidence type="ECO:0000313" key="3">
    <source>
        <dbReference type="Proteomes" id="UP000326198"/>
    </source>
</evidence>
<dbReference type="OrthoDB" id="4843554at2759"/>
<feature type="signal peptide" evidence="1">
    <location>
        <begin position="1"/>
        <end position="21"/>
    </location>
</feature>
<evidence type="ECO:0008006" key="4">
    <source>
        <dbReference type="Google" id="ProtNLM"/>
    </source>
</evidence>
<evidence type="ECO:0000313" key="2">
    <source>
        <dbReference type="EMBL" id="KAE8383776.1"/>
    </source>
</evidence>
<evidence type="ECO:0000256" key="1">
    <source>
        <dbReference type="SAM" id="SignalP"/>
    </source>
</evidence>
<gene>
    <name evidence="2" type="ORF">BDV26DRAFT_1260</name>
</gene>
<keyword evidence="3" id="KW-1185">Reference proteome</keyword>
<feature type="chain" id="PRO_5024938483" description="GPI anchored protein" evidence="1">
    <location>
        <begin position="22"/>
        <end position="190"/>
    </location>
</feature>
<name>A0A5N7BPK7_9EURO</name>
<accession>A0A5N7BPK7</accession>
<proteinExistence type="predicted"/>
<dbReference type="Proteomes" id="UP000326198">
    <property type="component" value="Unassembled WGS sequence"/>
</dbReference>
<organism evidence="2 3">
    <name type="scientific">Aspergillus bertholletiae</name>
    <dbReference type="NCBI Taxonomy" id="1226010"/>
    <lineage>
        <taxon>Eukaryota</taxon>
        <taxon>Fungi</taxon>
        <taxon>Dikarya</taxon>
        <taxon>Ascomycota</taxon>
        <taxon>Pezizomycotina</taxon>
        <taxon>Eurotiomycetes</taxon>
        <taxon>Eurotiomycetidae</taxon>
        <taxon>Eurotiales</taxon>
        <taxon>Aspergillaceae</taxon>
        <taxon>Aspergillus</taxon>
        <taxon>Aspergillus subgen. Circumdati</taxon>
    </lineage>
</organism>